<dbReference type="AlphaFoldDB" id="A0A6J4U994"/>
<sequence length="19" mass="2386">AERDPRVRRRYRSPSGDRR</sequence>
<gene>
    <name evidence="1" type="ORF">AVDCRST_MAG70-188</name>
</gene>
<reference evidence="1" key="1">
    <citation type="submission" date="2020-02" db="EMBL/GenBank/DDBJ databases">
        <authorList>
            <person name="Meier V. D."/>
        </authorList>
    </citation>
    <scope>NUCLEOTIDE SEQUENCE</scope>
    <source>
        <strain evidence="1">AVDCRST_MAG70</strain>
    </source>
</reference>
<proteinExistence type="predicted"/>
<feature type="non-terminal residue" evidence="1">
    <location>
        <position position="19"/>
    </location>
</feature>
<dbReference type="EMBL" id="CADCWH010000031">
    <property type="protein sequence ID" value="CAA9542069.1"/>
    <property type="molecule type" value="Genomic_DNA"/>
</dbReference>
<feature type="non-terminal residue" evidence="1">
    <location>
        <position position="1"/>
    </location>
</feature>
<accession>A0A6J4U994</accession>
<organism evidence="1">
    <name type="scientific">uncultured Thermomicrobiales bacterium</name>
    <dbReference type="NCBI Taxonomy" id="1645740"/>
    <lineage>
        <taxon>Bacteria</taxon>
        <taxon>Pseudomonadati</taxon>
        <taxon>Thermomicrobiota</taxon>
        <taxon>Thermomicrobia</taxon>
        <taxon>Thermomicrobiales</taxon>
        <taxon>environmental samples</taxon>
    </lineage>
</organism>
<evidence type="ECO:0000313" key="1">
    <source>
        <dbReference type="EMBL" id="CAA9542069.1"/>
    </source>
</evidence>
<protein>
    <submittedName>
        <fullName evidence="1">Uncharacterized protein</fullName>
    </submittedName>
</protein>
<name>A0A6J4U994_9BACT</name>